<dbReference type="EMBL" id="UZAF01019192">
    <property type="protein sequence ID" value="VDO58304.1"/>
    <property type="molecule type" value="Genomic_DNA"/>
</dbReference>
<protein>
    <submittedName>
        <fullName evidence="3">Protein Wnt</fullName>
    </submittedName>
</protein>
<proteinExistence type="predicted"/>
<evidence type="ECO:0000313" key="2">
    <source>
        <dbReference type="Proteomes" id="UP000268014"/>
    </source>
</evidence>
<keyword evidence="2" id="KW-1185">Reference proteome</keyword>
<gene>
    <name evidence="1" type="ORF">HPLM_LOCUS15927</name>
</gene>
<sequence>MSSYAGENCNFKGCHTGKWAFKSGHANVSKVGFVDYRALRSGRMDSDEKRSHGNPGRNGHGCYILHVNAIAAATNATDGVSDLVRECHSQ</sequence>
<dbReference type="Proteomes" id="UP000268014">
    <property type="component" value="Unassembled WGS sequence"/>
</dbReference>
<accession>A0A0N4WW31</accession>
<organism evidence="3">
    <name type="scientific">Haemonchus placei</name>
    <name type="common">Barber's pole worm</name>
    <dbReference type="NCBI Taxonomy" id="6290"/>
    <lineage>
        <taxon>Eukaryota</taxon>
        <taxon>Metazoa</taxon>
        <taxon>Ecdysozoa</taxon>
        <taxon>Nematoda</taxon>
        <taxon>Chromadorea</taxon>
        <taxon>Rhabditida</taxon>
        <taxon>Rhabditina</taxon>
        <taxon>Rhabditomorpha</taxon>
        <taxon>Strongyloidea</taxon>
        <taxon>Trichostrongylidae</taxon>
        <taxon>Haemonchus</taxon>
    </lineage>
</organism>
<dbReference type="AlphaFoldDB" id="A0A0N4WW31"/>
<name>A0A0N4WW31_HAEPC</name>
<evidence type="ECO:0000313" key="3">
    <source>
        <dbReference type="WBParaSite" id="HPLM_0001593501-mRNA-1"/>
    </source>
</evidence>
<evidence type="ECO:0000313" key="1">
    <source>
        <dbReference type="EMBL" id="VDO58304.1"/>
    </source>
</evidence>
<reference evidence="1 2" key="2">
    <citation type="submission" date="2018-11" db="EMBL/GenBank/DDBJ databases">
        <authorList>
            <consortium name="Pathogen Informatics"/>
        </authorList>
    </citation>
    <scope>NUCLEOTIDE SEQUENCE [LARGE SCALE GENOMIC DNA]</scope>
    <source>
        <strain evidence="1 2">MHpl1</strain>
    </source>
</reference>
<dbReference type="WBParaSite" id="HPLM_0001593501-mRNA-1">
    <property type="protein sequence ID" value="HPLM_0001593501-mRNA-1"/>
    <property type="gene ID" value="HPLM_0001593501"/>
</dbReference>
<reference evidence="3" key="1">
    <citation type="submission" date="2017-02" db="UniProtKB">
        <authorList>
            <consortium name="WormBaseParasite"/>
        </authorList>
    </citation>
    <scope>IDENTIFICATION</scope>
</reference>